<dbReference type="PRINTS" id="PR00081">
    <property type="entry name" value="GDHRDH"/>
</dbReference>
<dbReference type="PROSITE" id="PS00061">
    <property type="entry name" value="ADH_SHORT"/>
    <property type="match status" value="1"/>
</dbReference>
<dbReference type="GO" id="GO:0016491">
    <property type="term" value="F:oxidoreductase activity"/>
    <property type="evidence" value="ECO:0007669"/>
    <property type="project" value="UniProtKB-KW"/>
</dbReference>
<dbReference type="Proteomes" id="UP000051086">
    <property type="component" value="Unassembled WGS sequence"/>
</dbReference>
<comment type="similarity">
    <text evidence="1">Belongs to the short-chain dehydrogenases/reductases (SDR) family.</text>
</comment>
<accession>A0A0P1GD54</accession>
<sequence length="254" mass="26513">MAQRVVVTAGASGIGLALAERFLAEGAEVAVCDVDPQAVARFAGAHPDCVAMVADVTSSAQMAAFLDAVEVRWRGVDVVCANAGTGGPVGQIETLHYAEWQRCLSVNLDGAFLICRWAARLMRAQGSGVILITSSTAGLFGYPMRSPYAVAKWGLIGLTKTLAMELGPVGVRVNAICPGSVEGPRMDWVVANEASQRGLSAEEVRATHVANTSMKTWVKPSEIADTAVFLASPAAAKISGQVLSVDGHTEGLFQ</sequence>
<dbReference type="InterPro" id="IPR036291">
    <property type="entry name" value="NAD(P)-bd_dom_sf"/>
</dbReference>
<dbReference type="SUPFAM" id="SSF51735">
    <property type="entry name" value="NAD(P)-binding Rossmann-fold domains"/>
    <property type="match status" value="1"/>
</dbReference>
<reference evidence="4 6" key="2">
    <citation type="submission" date="2015-09" db="EMBL/GenBank/DDBJ databases">
        <authorList>
            <consortium name="Swine Surveillance"/>
        </authorList>
    </citation>
    <scope>NUCLEOTIDE SEQUENCE [LARGE SCALE GENOMIC DNA]</scope>
    <source>
        <strain evidence="4 6">5120</strain>
    </source>
</reference>
<organism evidence="4 6">
    <name type="scientific">Thalassovita autumnalis</name>
    <dbReference type="NCBI Taxonomy" id="2072972"/>
    <lineage>
        <taxon>Bacteria</taxon>
        <taxon>Pseudomonadati</taxon>
        <taxon>Pseudomonadota</taxon>
        <taxon>Alphaproteobacteria</taxon>
        <taxon>Rhodobacterales</taxon>
        <taxon>Roseobacteraceae</taxon>
        <taxon>Thalassovita</taxon>
    </lineage>
</organism>
<dbReference type="InterPro" id="IPR002347">
    <property type="entry name" value="SDR_fam"/>
</dbReference>
<evidence type="ECO:0000313" key="5">
    <source>
        <dbReference type="Proteomes" id="UP000051086"/>
    </source>
</evidence>
<dbReference type="AlphaFoldDB" id="A0A0P1GD54"/>
<dbReference type="Pfam" id="PF13561">
    <property type="entry name" value="adh_short_C2"/>
    <property type="match status" value="1"/>
</dbReference>
<evidence type="ECO:0000256" key="2">
    <source>
        <dbReference type="ARBA" id="ARBA00023002"/>
    </source>
</evidence>
<evidence type="ECO:0000313" key="3">
    <source>
        <dbReference type="EMBL" id="CUH69211.1"/>
    </source>
</evidence>
<dbReference type="PANTHER" id="PTHR24321">
    <property type="entry name" value="DEHYDROGENASES, SHORT CHAIN"/>
    <property type="match status" value="1"/>
</dbReference>
<dbReference type="EMBL" id="CYSC01000041">
    <property type="protein sequence ID" value="CUH73586.1"/>
    <property type="molecule type" value="Genomic_DNA"/>
</dbReference>
<dbReference type="EC" id="1.1.1.-" evidence="4"/>
<keyword evidence="5" id="KW-1185">Reference proteome</keyword>
<gene>
    <name evidence="4" type="primary">lvr</name>
    <name evidence="3" type="ORF">TL5118_03170</name>
    <name evidence="4" type="ORF">TL5120_03398</name>
</gene>
<dbReference type="FunFam" id="3.40.50.720:FF:000084">
    <property type="entry name" value="Short-chain dehydrogenase reductase"/>
    <property type="match status" value="1"/>
</dbReference>
<name>A0A0P1GD54_9RHOB</name>
<reference evidence="3 5" key="1">
    <citation type="submission" date="2015-09" db="EMBL/GenBank/DDBJ databases">
        <authorList>
            <person name="Rodrigo-Torres L."/>
            <person name="Arahal D.R."/>
        </authorList>
    </citation>
    <scope>NUCLEOTIDE SEQUENCE [LARGE SCALE GENOMIC DNA]</scope>
    <source>
        <strain evidence="3 5">CECT 5118</strain>
    </source>
</reference>
<dbReference type="NCBIfam" id="NF009466">
    <property type="entry name" value="PRK12826.1-2"/>
    <property type="match status" value="1"/>
</dbReference>
<evidence type="ECO:0000313" key="6">
    <source>
        <dbReference type="Proteomes" id="UP000051887"/>
    </source>
</evidence>
<dbReference type="CDD" id="cd05233">
    <property type="entry name" value="SDR_c"/>
    <property type="match status" value="1"/>
</dbReference>
<dbReference type="PRINTS" id="PR00080">
    <property type="entry name" value="SDRFAMILY"/>
</dbReference>
<dbReference type="EMBL" id="CYSB01000038">
    <property type="protein sequence ID" value="CUH69211.1"/>
    <property type="molecule type" value="Genomic_DNA"/>
</dbReference>
<dbReference type="RefSeq" id="WP_058244734.1">
    <property type="nucleotide sequence ID" value="NZ_CYSB01000038.1"/>
</dbReference>
<dbReference type="Gene3D" id="3.40.50.720">
    <property type="entry name" value="NAD(P)-binding Rossmann-like Domain"/>
    <property type="match status" value="1"/>
</dbReference>
<proteinExistence type="inferred from homology"/>
<keyword evidence="2 4" id="KW-0560">Oxidoreductase</keyword>
<protein>
    <submittedName>
        <fullName evidence="4">Levodione reductase</fullName>
        <ecNumber evidence="4">1.1.1.-</ecNumber>
    </submittedName>
</protein>
<evidence type="ECO:0000313" key="4">
    <source>
        <dbReference type="EMBL" id="CUH73586.1"/>
    </source>
</evidence>
<evidence type="ECO:0000256" key="1">
    <source>
        <dbReference type="ARBA" id="ARBA00006484"/>
    </source>
</evidence>
<dbReference type="Proteomes" id="UP000051887">
    <property type="component" value="Unassembled WGS sequence"/>
</dbReference>
<dbReference type="PANTHER" id="PTHR24321:SF8">
    <property type="entry name" value="ESTRADIOL 17-BETA-DEHYDROGENASE 8-RELATED"/>
    <property type="match status" value="1"/>
</dbReference>
<dbReference type="InterPro" id="IPR020904">
    <property type="entry name" value="Sc_DH/Rdtase_CS"/>
</dbReference>